<proteinExistence type="predicted"/>
<keyword evidence="2" id="KW-1185">Reference proteome</keyword>
<dbReference type="RefSeq" id="WP_220204601.1">
    <property type="nucleotide sequence ID" value="NZ_BNJK01000001.1"/>
</dbReference>
<dbReference type="EMBL" id="BNJK01000001">
    <property type="protein sequence ID" value="GHO93831.1"/>
    <property type="molecule type" value="Genomic_DNA"/>
</dbReference>
<gene>
    <name evidence="1" type="ORF">KSF_038790</name>
</gene>
<protein>
    <submittedName>
        <fullName evidence="1">Uncharacterized protein</fullName>
    </submittedName>
</protein>
<accession>A0A8J3IR18</accession>
<evidence type="ECO:0000313" key="1">
    <source>
        <dbReference type="EMBL" id="GHO93831.1"/>
    </source>
</evidence>
<sequence length="88" mass="9695">MASLDLTFINAGDNAELDAELEDTLTSDQVIQALINEQFLTPLTDPTRSYMLTIKGRNTIAEGQTLGDARVQQKDRIRVSITQRGGTQ</sequence>
<evidence type="ECO:0000313" key="2">
    <source>
        <dbReference type="Proteomes" id="UP000597444"/>
    </source>
</evidence>
<dbReference type="AlphaFoldDB" id="A0A8J3IR18"/>
<comment type="caution">
    <text evidence="1">The sequence shown here is derived from an EMBL/GenBank/DDBJ whole genome shotgun (WGS) entry which is preliminary data.</text>
</comment>
<name>A0A8J3IR18_9CHLR</name>
<organism evidence="1 2">
    <name type="scientific">Reticulibacter mediterranei</name>
    <dbReference type="NCBI Taxonomy" id="2778369"/>
    <lineage>
        <taxon>Bacteria</taxon>
        <taxon>Bacillati</taxon>
        <taxon>Chloroflexota</taxon>
        <taxon>Ktedonobacteria</taxon>
        <taxon>Ktedonobacterales</taxon>
        <taxon>Reticulibacteraceae</taxon>
        <taxon>Reticulibacter</taxon>
    </lineage>
</organism>
<dbReference type="Proteomes" id="UP000597444">
    <property type="component" value="Unassembled WGS sequence"/>
</dbReference>
<reference evidence="1" key="1">
    <citation type="submission" date="2020-10" db="EMBL/GenBank/DDBJ databases">
        <title>Taxonomic study of unclassified bacteria belonging to the class Ktedonobacteria.</title>
        <authorList>
            <person name="Yabe S."/>
            <person name="Wang C.M."/>
            <person name="Zheng Y."/>
            <person name="Sakai Y."/>
            <person name="Cavaletti L."/>
            <person name="Monciardini P."/>
            <person name="Donadio S."/>
        </authorList>
    </citation>
    <scope>NUCLEOTIDE SEQUENCE</scope>
    <source>
        <strain evidence="1">ID150040</strain>
    </source>
</reference>